<organism evidence="4 5">
    <name type="scientific">Marinactinospora rubrisoli</name>
    <dbReference type="NCBI Taxonomy" id="2715399"/>
    <lineage>
        <taxon>Bacteria</taxon>
        <taxon>Bacillati</taxon>
        <taxon>Actinomycetota</taxon>
        <taxon>Actinomycetes</taxon>
        <taxon>Streptosporangiales</taxon>
        <taxon>Nocardiopsidaceae</taxon>
        <taxon>Marinactinospora</taxon>
    </lineage>
</organism>
<keyword evidence="2" id="KW-0472">Membrane</keyword>
<keyword evidence="5" id="KW-1185">Reference proteome</keyword>
<evidence type="ECO:0000313" key="4">
    <source>
        <dbReference type="EMBL" id="MFC7329217.1"/>
    </source>
</evidence>
<sequence length="202" mass="20578">MTTTEPKPTDSPRARRKAAAAAARTGRPPGGLAVPALAGATGACVLLGGAFMDVPAASGFLGPRFFPLAVGALLTVVALAATAQALWAARTRRVSSPAPEPPSTAALAEEAADPTGATSPERGDRRTLATMAATLVAHLLLLQPLGWLVSGTLLFWGISYAVDRRRPLLDLCVAATLAGLVQLLFSGLLDVTLPAGILGRVL</sequence>
<evidence type="ECO:0000256" key="2">
    <source>
        <dbReference type="SAM" id="Phobius"/>
    </source>
</evidence>
<feature type="domain" description="DUF1468" evidence="3">
    <location>
        <begin position="45"/>
        <end position="194"/>
    </location>
</feature>
<dbReference type="RefSeq" id="WP_379871875.1">
    <property type="nucleotide sequence ID" value="NZ_JBHTBH010000007.1"/>
</dbReference>
<dbReference type="Pfam" id="PF07331">
    <property type="entry name" value="TctB"/>
    <property type="match status" value="1"/>
</dbReference>
<feature type="transmembrane region" description="Helical" evidence="2">
    <location>
        <begin position="32"/>
        <end position="53"/>
    </location>
</feature>
<feature type="transmembrane region" description="Helical" evidence="2">
    <location>
        <begin position="135"/>
        <end position="156"/>
    </location>
</feature>
<accession>A0ABW2KGZ4</accession>
<protein>
    <submittedName>
        <fullName evidence="4">Tripartite tricarboxylate transporter TctB family protein</fullName>
    </submittedName>
</protein>
<evidence type="ECO:0000256" key="1">
    <source>
        <dbReference type="SAM" id="MobiDB-lite"/>
    </source>
</evidence>
<keyword evidence="2" id="KW-0812">Transmembrane</keyword>
<reference evidence="5" key="1">
    <citation type="journal article" date="2019" name="Int. J. Syst. Evol. Microbiol.">
        <title>The Global Catalogue of Microorganisms (GCM) 10K type strain sequencing project: providing services to taxonomists for standard genome sequencing and annotation.</title>
        <authorList>
            <consortium name="The Broad Institute Genomics Platform"/>
            <consortium name="The Broad Institute Genome Sequencing Center for Infectious Disease"/>
            <person name="Wu L."/>
            <person name="Ma J."/>
        </authorList>
    </citation>
    <scope>NUCLEOTIDE SEQUENCE [LARGE SCALE GENOMIC DNA]</scope>
    <source>
        <strain evidence="5">CGMCC 4.7382</strain>
    </source>
</reference>
<evidence type="ECO:0000259" key="3">
    <source>
        <dbReference type="Pfam" id="PF07331"/>
    </source>
</evidence>
<feature type="transmembrane region" description="Helical" evidence="2">
    <location>
        <begin position="65"/>
        <end position="87"/>
    </location>
</feature>
<comment type="caution">
    <text evidence="4">The sequence shown here is derived from an EMBL/GenBank/DDBJ whole genome shotgun (WGS) entry which is preliminary data.</text>
</comment>
<keyword evidence="2" id="KW-1133">Transmembrane helix</keyword>
<dbReference type="InterPro" id="IPR009936">
    <property type="entry name" value="DUF1468"/>
</dbReference>
<evidence type="ECO:0000313" key="5">
    <source>
        <dbReference type="Proteomes" id="UP001596540"/>
    </source>
</evidence>
<feature type="region of interest" description="Disordered" evidence="1">
    <location>
        <begin position="92"/>
        <end position="123"/>
    </location>
</feature>
<dbReference type="EMBL" id="JBHTBH010000007">
    <property type="protein sequence ID" value="MFC7329217.1"/>
    <property type="molecule type" value="Genomic_DNA"/>
</dbReference>
<name>A0ABW2KGZ4_9ACTN</name>
<feature type="transmembrane region" description="Helical" evidence="2">
    <location>
        <begin position="168"/>
        <end position="189"/>
    </location>
</feature>
<proteinExistence type="predicted"/>
<dbReference type="Proteomes" id="UP001596540">
    <property type="component" value="Unassembled WGS sequence"/>
</dbReference>
<gene>
    <name evidence="4" type="ORF">ACFQRF_15885</name>
</gene>